<dbReference type="AlphaFoldDB" id="A0A923FMZ1"/>
<sequence length="409" mass="46688">MPATLSFTLKQARRLALAAQGFNGRLPPASVQASHVNRLIGRLGVLQIDSVNALVRSHYLPLFSRLGPYQRVLLDQAAWSQGRRRTLFEYWGHEASLLPMSMYPLMRWRMDRAARGEGVYQQLARFGQERQDVIRRVLQSVREQGAIGAGSLSTRQEKAGPWWDWSAEKHALEWLFAAGEVTVAGRRGFERLYDLPERVLPDSILQLPQPDEAQAQRALLLHAVDALGIGTEKDLRDYFRLGPAESRARLAELEETGELVRCQVQEWKQPAWCRPTATVPRKVAASALLSPFDSLVWERSRTERLFDFRYRLEIYTPEHKRVYGYYVLPFLHNERIAARLDLRAERALSRLAVHAVHEQEPGLDEEGMQALALNLRRMADWLGLERVQLNCRRDGGVRLARALTQVGSA</sequence>
<name>A0A923FMZ1_9PSED</name>
<organism evidence="1">
    <name type="scientific">Pseudomonas marvdashtae</name>
    <dbReference type="NCBI Taxonomy" id="2745500"/>
    <lineage>
        <taxon>Bacteria</taxon>
        <taxon>Pseudomonadati</taxon>
        <taxon>Pseudomonadota</taxon>
        <taxon>Gammaproteobacteria</taxon>
        <taxon>Pseudomonadales</taxon>
        <taxon>Pseudomonadaceae</taxon>
        <taxon>Pseudomonas</taxon>
    </lineage>
</organism>
<gene>
    <name evidence="2" type="ORF">HU742_017585</name>
    <name evidence="1" type="ORF">HU742_08380</name>
</gene>
<dbReference type="EMBL" id="JABWQX010000002">
    <property type="protein sequence ID" value="MBC3395218.1"/>
    <property type="molecule type" value="Genomic_DNA"/>
</dbReference>
<proteinExistence type="predicted"/>
<dbReference type="RefSeq" id="WP_186643113.1">
    <property type="nucleotide sequence ID" value="NZ_JABWQX020000001.1"/>
</dbReference>
<keyword evidence="3" id="KW-1185">Reference proteome</keyword>
<reference evidence="1 3" key="1">
    <citation type="journal article" date="2020" name="Microorganisms">
        <title>Reliable Identification of Environmental Pseudomonas Isolates Using the rpoD Gene.</title>
        <authorList>
            <consortium name="The Broad Institute Genome Sequencing Platform"/>
            <person name="Girard L."/>
            <person name="Lood C."/>
            <person name="Rokni-Zadeh H."/>
            <person name="van Noort V."/>
            <person name="Lavigne R."/>
            <person name="De Mot R."/>
        </authorList>
    </citation>
    <scope>NUCLEOTIDE SEQUENCE</scope>
    <source>
        <strain evidence="1 3">SWRI102</strain>
    </source>
</reference>
<accession>A0A923FMZ1</accession>
<dbReference type="EMBL" id="JABWQX020000001">
    <property type="protein sequence ID" value="MBV4552960.1"/>
    <property type="molecule type" value="Genomic_DNA"/>
</dbReference>
<dbReference type="Proteomes" id="UP000659438">
    <property type="component" value="Unassembled WGS sequence"/>
</dbReference>
<dbReference type="InterPro" id="IPR009351">
    <property type="entry name" value="AlkZ-like"/>
</dbReference>
<reference evidence="2" key="3">
    <citation type="submission" date="2021-06" db="EMBL/GenBank/DDBJ databases">
        <title>Updating the genus Pseudomonas: Description of 43 new species and partition of the Pseudomonas putida group.</title>
        <authorList>
            <person name="Girard L."/>
            <person name="Lood C."/>
            <person name="Vandamme P."/>
            <person name="Rokni-Zadeh H."/>
            <person name="Van Noort V."/>
            <person name="Hofte M."/>
            <person name="Lavigne R."/>
            <person name="De Mot R."/>
        </authorList>
    </citation>
    <scope>NUCLEOTIDE SEQUENCE</scope>
    <source>
        <strain evidence="2">SWRI102</strain>
    </source>
</reference>
<dbReference type="PANTHER" id="PTHR30528">
    <property type="entry name" value="CYTOPLASMIC PROTEIN"/>
    <property type="match status" value="1"/>
</dbReference>
<evidence type="ECO:0000313" key="3">
    <source>
        <dbReference type="Proteomes" id="UP000659438"/>
    </source>
</evidence>
<evidence type="ECO:0000313" key="2">
    <source>
        <dbReference type="EMBL" id="MBV4552960.1"/>
    </source>
</evidence>
<dbReference type="PANTHER" id="PTHR30528:SF0">
    <property type="entry name" value="CYTOPLASMIC PROTEIN"/>
    <property type="match status" value="1"/>
</dbReference>
<protein>
    <submittedName>
        <fullName evidence="1">Winged helix-turn-helix domain-containing protein</fullName>
    </submittedName>
</protein>
<comment type="caution">
    <text evidence="1">The sequence shown here is derived from an EMBL/GenBank/DDBJ whole genome shotgun (WGS) entry which is preliminary data.</text>
</comment>
<dbReference type="Pfam" id="PF06224">
    <property type="entry name" value="AlkZ-like"/>
    <property type="match status" value="1"/>
</dbReference>
<reference evidence="1" key="2">
    <citation type="submission" date="2020-07" db="EMBL/GenBank/DDBJ databases">
        <authorList>
            <person name="Lood C."/>
            <person name="Girard L."/>
        </authorList>
    </citation>
    <scope>NUCLEOTIDE SEQUENCE</scope>
    <source>
        <strain evidence="1">SWRI102</strain>
    </source>
</reference>
<evidence type="ECO:0000313" key="1">
    <source>
        <dbReference type="EMBL" id="MBC3395218.1"/>
    </source>
</evidence>